<gene>
    <name evidence="2" type="ORF">Scep_023598</name>
</gene>
<feature type="compositionally biased region" description="Basic and acidic residues" evidence="1">
    <location>
        <begin position="8"/>
        <end position="33"/>
    </location>
</feature>
<dbReference type="EMBL" id="JBBNAG010000010">
    <property type="protein sequence ID" value="KAK9100168.1"/>
    <property type="molecule type" value="Genomic_DNA"/>
</dbReference>
<evidence type="ECO:0000313" key="2">
    <source>
        <dbReference type="EMBL" id="KAK9100168.1"/>
    </source>
</evidence>
<reference evidence="2 3" key="1">
    <citation type="submission" date="2024-01" db="EMBL/GenBank/DDBJ databases">
        <title>Genome assemblies of Stephania.</title>
        <authorList>
            <person name="Yang L."/>
        </authorList>
    </citation>
    <scope>NUCLEOTIDE SEQUENCE [LARGE SCALE GENOMIC DNA]</scope>
    <source>
        <strain evidence="2">JXDWG</strain>
        <tissue evidence="2">Leaf</tissue>
    </source>
</reference>
<proteinExistence type="predicted"/>
<sequence>MRNISRGEATKSRLVEHNDTQKRQKHQSNEKQYIEAGTESFLARDICGPSRTRTNVKNQLQLKTTAVEEKMERVFSGTRVRVL</sequence>
<protein>
    <submittedName>
        <fullName evidence="2">Uncharacterized protein</fullName>
    </submittedName>
</protein>
<comment type="caution">
    <text evidence="2">The sequence shown here is derived from an EMBL/GenBank/DDBJ whole genome shotgun (WGS) entry which is preliminary data.</text>
</comment>
<feature type="region of interest" description="Disordered" evidence="1">
    <location>
        <begin position="1"/>
        <end position="33"/>
    </location>
</feature>
<keyword evidence="3" id="KW-1185">Reference proteome</keyword>
<dbReference type="AlphaFoldDB" id="A0AAP0HSX8"/>
<dbReference type="Proteomes" id="UP001419268">
    <property type="component" value="Unassembled WGS sequence"/>
</dbReference>
<accession>A0AAP0HSX8</accession>
<name>A0AAP0HSX8_9MAGN</name>
<organism evidence="2 3">
    <name type="scientific">Stephania cephalantha</name>
    <dbReference type="NCBI Taxonomy" id="152367"/>
    <lineage>
        <taxon>Eukaryota</taxon>
        <taxon>Viridiplantae</taxon>
        <taxon>Streptophyta</taxon>
        <taxon>Embryophyta</taxon>
        <taxon>Tracheophyta</taxon>
        <taxon>Spermatophyta</taxon>
        <taxon>Magnoliopsida</taxon>
        <taxon>Ranunculales</taxon>
        <taxon>Menispermaceae</taxon>
        <taxon>Menispermoideae</taxon>
        <taxon>Cissampelideae</taxon>
        <taxon>Stephania</taxon>
    </lineage>
</organism>
<evidence type="ECO:0000313" key="3">
    <source>
        <dbReference type="Proteomes" id="UP001419268"/>
    </source>
</evidence>
<evidence type="ECO:0000256" key="1">
    <source>
        <dbReference type="SAM" id="MobiDB-lite"/>
    </source>
</evidence>